<keyword evidence="2" id="KW-0813">Transport</keyword>
<feature type="domain" description="PTS EIIA type-4" evidence="8">
    <location>
        <begin position="1"/>
        <end position="125"/>
    </location>
</feature>
<dbReference type="EMBL" id="HF563609">
    <property type="protein sequence ID" value="CCP26631.1"/>
    <property type="molecule type" value="Genomic_DNA"/>
</dbReference>
<keyword evidence="10" id="KW-1185">Reference proteome</keyword>
<keyword evidence="3" id="KW-0963">Cytoplasm</keyword>
<evidence type="ECO:0000256" key="6">
    <source>
        <dbReference type="ARBA" id="ARBA00022683"/>
    </source>
</evidence>
<dbReference type="GO" id="GO:0009401">
    <property type="term" value="P:phosphoenolpyruvate-dependent sugar phosphotransferase system"/>
    <property type="evidence" value="ECO:0007669"/>
    <property type="project" value="UniProtKB-KW"/>
</dbReference>
<evidence type="ECO:0000259" key="8">
    <source>
        <dbReference type="PROSITE" id="PS51096"/>
    </source>
</evidence>
<keyword evidence="4" id="KW-0762">Sugar transport</keyword>
<gene>
    <name evidence="9" type="ordered locus">TEPIRE1_1832</name>
</gene>
<protein>
    <submittedName>
        <fullName evidence="9">PTS system fructose subfamily IIA component</fullName>
    </submittedName>
</protein>
<dbReference type="InterPro" id="IPR051471">
    <property type="entry name" value="Bacterial_PTS_sugar_comp"/>
</dbReference>
<dbReference type="GO" id="GO:0005737">
    <property type="term" value="C:cytoplasm"/>
    <property type="evidence" value="ECO:0007669"/>
    <property type="project" value="UniProtKB-SubCell"/>
</dbReference>
<dbReference type="STRING" id="1209989.TepRe1_1699"/>
<dbReference type="HOGENOM" id="CLU_123235_1_1_9"/>
<dbReference type="Gene3D" id="3.40.50.510">
    <property type="entry name" value="Phosphotransferase system, mannose-type IIA component"/>
    <property type="match status" value="1"/>
</dbReference>
<dbReference type="KEGG" id="tep:TepRe1_1699"/>
<dbReference type="GO" id="GO:0016301">
    <property type="term" value="F:kinase activity"/>
    <property type="evidence" value="ECO:0007669"/>
    <property type="project" value="UniProtKB-KW"/>
</dbReference>
<name>F4LWW3_TEPAE</name>
<dbReference type="RefSeq" id="WP_013778757.1">
    <property type="nucleotide sequence ID" value="NC_015519.1"/>
</dbReference>
<dbReference type="InterPro" id="IPR036662">
    <property type="entry name" value="PTS_EIIA_man-typ_sf"/>
</dbReference>
<organism evidence="9 10">
    <name type="scientific">Tepidanaerobacter acetatoxydans (strain DSM 21804 / JCM 16047 / Re1)</name>
    <dbReference type="NCBI Taxonomy" id="1209989"/>
    <lineage>
        <taxon>Bacteria</taxon>
        <taxon>Bacillati</taxon>
        <taxon>Bacillota</taxon>
        <taxon>Clostridia</taxon>
        <taxon>Thermosediminibacterales</taxon>
        <taxon>Tepidanaerobacteraceae</taxon>
        <taxon>Tepidanaerobacter</taxon>
    </lineage>
</organism>
<accession>L0S0G5</accession>
<dbReference type="PANTHER" id="PTHR33799">
    <property type="entry name" value="PTS PERMEASE-RELATED-RELATED"/>
    <property type="match status" value="1"/>
</dbReference>
<dbReference type="PROSITE" id="PS51096">
    <property type="entry name" value="PTS_EIIA_TYPE_4"/>
    <property type="match status" value="1"/>
</dbReference>
<dbReference type="CDD" id="cd00006">
    <property type="entry name" value="PTS_IIA_man"/>
    <property type="match status" value="1"/>
</dbReference>
<evidence type="ECO:0000313" key="9">
    <source>
        <dbReference type="EMBL" id="CCP26631.1"/>
    </source>
</evidence>
<keyword evidence="6" id="KW-0598">Phosphotransferase system</keyword>
<accession>F4LWW3</accession>
<dbReference type="Pfam" id="PF03610">
    <property type="entry name" value="EIIA-man"/>
    <property type="match status" value="1"/>
</dbReference>
<dbReference type="eggNOG" id="COG2893">
    <property type="taxonomic scope" value="Bacteria"/>
</dbReference>
<dbReference type="GO" id="GO:0016020">
    <property type="term" value="C:membrane"/>
    <property type="evidence" value="ECO:0007669"/>
    <property type="project" value="InterPro"/>
</dbReference>
<keyword evidence="7" id="KW-0418">Kinase</keyword>
<proteinExistence type="predicted"/>
<dbReference type="AlphaFoldDB" id="F4LWW3"/>
<evidence type="ECO:0000256" key="3">
    <source>
        <dbReference type="ARBA" id="ARBA00022490"/>
    </source>
</evidence>
<dbReference type="SUPFAM" id="SSF53062">
    <property type="entry name" value="PTS system fructose IIA component-like"/>
    <property type="match status" value="1"/>
</dbReference>
<evidence type="ECO:0000256" key="2">
    <source>
        <dbReference type="ARBA" id="ARBA00022448"/>
    </source>
</evidence>
<comment type="subcellular location">
    <subcellularLocation>
        <location evidence="1">Cytoplasm</location>
    </subcellularLocation>
</comment>
<dbReference type="InterPro" id="IPR004701">
    <property type="entry name" value="PTS_EIIA_man-typ"/>
</dbReference>
<dbReference type="KEGG" id="tae:TepiRe1_1832"/>
<evidence type="ECO:0000313" key="10">
    <source>
        <dbReference type="Proteomes" id="UP000010802"/>
    </source>
</evidence>
<dbReference type="OrthoDB" id="9799827at2"/>
<dbReference type="InterPro" id="IPR033887">
    <property type="entry name" value="PTS_IIA_man"/>
</dbReference>
<evidence type="ECO:0000256" key="4">
    <source>
        <dbReference type="ARBA" id="ARBA00022597"/>
    </source>
</evidence>
<dbReference type="PANTHER" id="PTHR33799:SF1">
    <property type="entry name" value="PTS SYSTEM MANNOSE-SPECIFIC EIIAB COMPONENT-RELATED"/>
    <property type="match status" value="1"/>
</dbReference>
<evidence type="ECO:0000256" key="1">
    <source>
        <dbReference type="ARBA" id="ARBA00004496"/>
    </source>
</evidence>
<dbReference type="PATRIC" id="fig|1209989.3.peg.2111"/>
<evidence type="ECO:0000256" key="7">
    <source>
        <dbReference type="ARBA" id="ARBA00022777"/>
    </source>
</evidence>
<sequence length="139" mass="15219">MLGILIVTHSNFGKELLRSAELIVGRQENIETLGLEHGDSVEELYKKVKDSLKKLDRGEGVLILTDLFGGSPSNVTAAAMKENNIKVESISGVNLPMLIEALDLRNTTDLECIIDKIIQTGIFGIKNIKLELKEKSNSA</sequence>
<evidence type="ECO:0000256" key="5">
    <source>
        <dbReference type="ARBA" id="ARBA00022679"/>
    </source>
</evidence>
<reference evidence="10" key="1">
    <citation type="journal article" date="2013" name="Genome Announc.">
        <title>First genome sequence of a syntrophic acetate-oxidizing bacterium, Tepidanaerobacter acetatoxydans strain Re1.</title>
        <authorList>
            <person name="Manzoor S."/>
            <person name="Bongcam-Rudloff E."/>
            <person name="Schnurer A."/>
            <person name="Muller B."/>
        </authorList>
    </citation>
    <scope>NUCLEOTIDE SEQUENCE [LARGE SCALE GENOMIC DNA]</scope>
    <source>
        <strain evidence="10">Re1</strain>
    </source>
</reference>
<dbReference type="Proteomes" id="UP000010802">
    <property type="component" value="Chromosome"/>
</dbReference>
<keyword evidence="5" id="KW-0808">Transferase</keyword>